<organism evidence="3 5">
    <name type="scientific">Flavobacterium tructae</name>
    <dbReference type="NCBI Taxonomy" id="1114873"/>
    <lineage>
        <taxon>Bacteria</taxon>
        <taxon>Pseudomonadati</taxon>
        <taxon>Bacteroidota</taxon>
        <taxon>Flavobacteriia</taxon>
        <taxon>Flavobacteriales</taxon>
        <taxon>Flavobacteriaceae</taxon>
        <taxon>Flavobacterium</taxon>
    </lineage>
</organism>
<evidence type="ECO:0000313" key="3">
    <source>
        <dbReference type="EMBL" id="OHT43888.1"/>
    </source>
</evidence>
<dbReference type="PANTHER" id="PTHR32305">
    <property type="match status" value="1"/>
</dbReference>
<protein>
    <recommendedName>
        <fullName evidence="2">DUF6443 domain-containing protein</fullName>
    </recommendedName>
</protein>
<accession>A0A1S1J285</accession>
<dbReference type="Gene3D" id="2.180.10.10">
    <property type="entry name" value="RHS repeat-associated core"/>
    <property type="match status" value="1"/>
</dbReference>
<dbReference type="AlphaFoldDB" id="A0A1S1J285"/>
<dbReference type="EMBL" id="MUHG01000003">
    <property type="protein sequence ID" value="OXB21598.1"/>
    <property type="molecule type" value="Genomic_DNA"/>
</dbReference>
<dbReference type="InterPro" id="IPR022385">
    <property type="entry name" value="Rhs_assc_core"/>
</dbReference>
<dbReference type="NCBIfam" id="TIGR03696">
    <property type="entry name" value="Rhs_assc_core"/>
    <property type="match status" value="1"/>
</dbReference>
<evidence type="ECO:0000313" key="6">
    <source>
        <dbReference type="Proteomes" id="UP000198319"/>
    </source>
</evidence>
<keyword evidence="1" id="KW-0732">Signal</keyword>
<reference evidence="5" key="2">
    <citation type="submission" date="2016-09" db="EMBL/GenBank/DDBJ databases">
        <authorList>
            <person name="Chen S."/>
            <person name="Walker E."/>
        </authorList>
    </citation>
    <scope>NUCLEOTIDE SEQUENCE [LARGE SCALE GENOMIC DNA]</scope>
    <source>
        <strain evidence="5">MSU</strain>
    </source>
</reference>
<dbReference type="Proteomes" id="UP000198319">
    <property type="component" value="Unassembled WGS sequence"/>
</dbReference>
<feature type="domain" description="DUF6443" evidence="2">
    <location>
        <begin position="41"/>
        <end position="176"/>
    </location>
</feature>
<dbReference type="EMBL" id="MIKE01000026">
    <property type="protein sequence ID" value="OHT43888.1"/>
    <property type="molecule type" value="Genomic_DNA"/>
</dbReference>
<dbReference type="InterPro" id="IPR045619">
    <property type="entry name" value="DUF6443"/>
</dbReference>
<dbReference type="Pfam" id="PF20041">
    <property type="entry name" value="DUF6443"/>
    <property type="match status" value="1"/>
</dbReference>
<feature type="signal peptide" evidence="1">
    <location>
        <begin position="1"/>
        <end position="30"/>
    </location>
</feature>
<dbReference type="PANTHER" id="PTHR32305:SF15">
    <property type="entry name" value="PROTEIN RHSA-RELATED"/>
    <property type="match status" value="1"/>
</dbReference>
<dbReference type="NCBIfam" id="NF045639">
    <property type="entry name" value="GCX_COOH"/>
    <property type="match status" value="1"/>
</dbReference>
<gene>
    <name evidence="4" type="ORF">B0A71_03580</name>
    <name evidence="3" type="ORF">BHE19_16240</name>
</gene>
<dbReference type="STRING" id="1278819.BHE19_16240"/>
<evidence type="ECO:0000259" key="2">
    <source>
        <dbReference type="Pfam" id="PF20041"/>
    </source>
</evidence>
<comment type="caution">
    <text evidence="3">The sequence shown here is derived from an EMBL/GenBank/DDBJ whole genome shotgun (WGS) entry which is preliminary data.</text>
</comment>
<dbReference type="Proteomes" id="UP000180252">
    <property type="component" value="Unassembled WGS sequence"/>
</dbReference>
<dbReference type="InterPro" id="IPR055015">
    <property type="entry name" value="GCX_COOH"/>
</dbReference>
<dbReference type="RefSeq" id="WP_070908314.1">
    <property type="nucleotide sequence ID" value="NZ_MIKE01000026.1"/>
</dbReference>
<dbReference type="InterPro" id="IPR050708">
    <property type="entry name" value="T6SS_VgrG/RHS"/>
</dbReference>
<name>A0A1S1J285_9FLAO</name>
<sequence>MNSQNITCIFIKKCIPIVILLLVTSSGLRAQTFSPDNFVSTAAPKKAVTEANYGTLTKEEINQTVTYFDGLGRPIQTIAISQGASGQNIVTPMKYDGFGRQNKEYLPYPIANTTNNHPKIDPATAISDAAFFYNKKEYQYTANPFSEKEFELSPLNRVQKQAAPGTSWKMGSGNEIKIVSTASTVADAVKVYRANTSWQVGLGLYDISISEAGIYVPGALYKTITYDENSGANPSENAGSTVEFKNKEGQIILKRTYDSGNPHDTYYVYDDYGNLTYVIPPKAADLIGTTTNTTANLSSTAVLLPGNTLNLTASNSITLLPGFHAQAGSTFSAVISDGTSGILDQLCYQYKYNNRNRLVEKKLPGKQWEFIVYDKLDRPVATGPAHSPFSDINSEGWIITKYDAFSRPVYTGWNNQASTSATRKSLQDAQNAASVLYEKKQNSGTIDGIAVNYTNRVEPLVFKLLTVNYYDTYAYPNAPSTPSSIEDQPVLINAKGLATGNWTRALSSSSSTAGETGTTFYDPKARQIRTYIQNHLGGYTYSDSKIDFAGKALSTTTRHKRTSGSTELVTREEFTYSAQDRLLIHTHQINNGPVETIASNTYDDLGQLSSKEVGNSAQNINYSYNVRGWLTGINDVTSLVKLDTPKDLFAFRINYDNLNYGMTGVKALYNGNISETSWATNSDNGIVRSYGYKYDNLNRLKEGIFQKAAVTTNAYNETLSYDKNGNIMGLSRNGSNDNATAIDALVYTYANNNTANQLMKVTDSSLKNLGFTDGNNTGDDYAYDLNGNMISDANKNITAITYNHLNLPTKITFTTTGNIVYIYNATGQKLQKIVNRSGSATVVTDYMGGYQYEKIGEQPTTLKFFPTAEGYVEPLGSSYKYIYQYKDHLGNIRLSYDKSLTIQEENNYYPFGLKQEGYNTAKNSTNDALRYKYNGKELQDELGLNFYNYGARNYDPAIGRWMNIDPLAENSRRWTPYNYAYDNPVCFVDPDGRQAVYNWTGKNKGQYTDNGKVVDFNKALASYGINSESKSPKDIVVTADDGTTLFTLNDGKKEITKMTAKELYKQGTQWFEPLADNYMPLKSISKGASSNRLRHFTKGQIESFSNTDRWMSSYRSGGSGDWKASKAGANGFLLVTIEGMPYWADAVGQIPFATNKSKDEKADGNNNYNSTVSTIKAGQEYGDGSIFGGVSDFTNSYDNYMILRGALYGTENRDITKSITKDEAAKYGF</sequence>
<evidence type="ECO:0000313" key="4">
    <source>
        <dbReference type="EMBL" id="OXB21598.1"/>
    </source>
</evidence>
<keyword evidence="6" id="KW-1185">Reference proteome</keyword>
<reference evidence="4 6" key="3">
    <citation type="submission" date="2016-11" db="EMBL/GenBank/DDBJ databases">
        <title>Whole genomes of Flavobacteriaceae.</title>
        <authorList>
            <person name="Stine C."/>
            <person name="Li C."/>
            <person name="Tadesse D."/>
        </authorList>
    </citation>
    <scope>NUCLEOTIDE SEQUENCE [LARGE SCALE GENOMIC DNA]</scope>
    <source>
        <strain evidence="4 6">ATCC BAA-2541</strain>
    </source>
</reference>
<evidence type="ECO:0000256" key="1">
    <source>
        <dbReference type="SAM" id="SignalP"/>
    </source>
</evidence>
<reference evidence="3" key="1">
    <citation type="submission" date="2016-09" db="EMBL/GenBank/DDBJ databases">
        <authorList>
            <person name="Capua I."/>
            <person name="De Benedictis P."/>
            <person name="Joannis T."/>
            <person name="Lombin L.H."/>
            <person name="Cattoli G."/>
        </authorList>
    </citation>
    <scope>NUCLEOTIDE SEQUENCE [LARGE SCALE GENOMIC DNA]</scope>
    <source>
        <strain evidence="3">MSU</strain>
    </source>
</reference>
<proteinExistence type="predicted"/>
<feature type="chain" id="PRO_5010356007" description="DUF6443 domain-containing protein" evidence="1">
    <location>
        <begin position="31"/>
        <end position="1229"/>
    </location>
</feature>
<evidence type="ECO:0000313" key="5">
    <source>
        <dbReference type="Proteomes" id="UP000180252"/>
    </source>
</evidence>